<evidence type="ECO:0000313" key="1">
    <source>
        <dbReference type="EMBL" id="HIQ97401.1"/>
    </source>
</evidence>
<name>A0A9D1D1B5_9FIRM</name>
<accession>A0A9D1D1B5</accession>
<dbReference type="Proteomes" id="UP000886886">
    <property type="component" value="Unassembled WGS sequence"/>
</dbReference>
<sequence>MEKEELVQGDTASAATDPGICTLSENSILKLYHATGEKRYLKWLSYISRALPQFVSLTERRIRILDGRLLQPGYMNERVQASDWEGKETVGGFLYGDNWPDVSMMLNYVEILGIHVNVKEKKLWCFDHITAKWQDEEKKSLMIKNPDSLCGEGKGSGG</sequence>
<reference evidence="1" key="1">
    <citation type="submission" date="2020-10" db="EMBL/GenBank/DDBJ databases">
        <authorList>
            <person name="Gilroy R."/>
        </authorList>
    </citation>
    <scope>NUCLEOTIDE SEQUENCE</scope>
    <source>
        <strain evidence="1">ChiSjej3B21-11622</strain>
    </source>
</reference>
<evidence type="ECO:0000313" key="2">
    <source>
        <dbReference type="Proteomes" id="UP000886886"/>
    </source>
</evidence>
<protein>
    <submittedName>
        <fullName evidence="1">Uncharacterized protein</fullName>
    </submittedName>
</protein>
<gene>
    <name evidence="1" type="ORF">IAB26_12670</name>
</gene>
<reference evidence="1" key="2">
    <citation type="journal article" date="2021" name="PeerJ">
        <title>Extensive microbial diversity within the chicken gut microbiome revealed by metagenomics and culture.</title>
        <authorList>
            <person name="Gilroy R."/>
            <person name="Ravi A."/>
            <person name="Getino M."/>
            <person name="Pursley I."/>
            <person name="Horton D.L."/>
            <person name="Alikhan N.F."/>
            <person name="Baker D."/>
            <person name="Gharbi K."/>
            <person name="Hall N."/>
            <person name="Watson M."/>
            <person name="Adriaenssens E.M."/>
            <person name="Foster-Nyarko E."/>
            <person name="Jarju S."/>
            <person name="Secka A."/>
            <person name="Antonio M."/>
            <person name="Oren A."/>
            <person name="Chaudhuri R.R."/>
            <person name="La Ragione R."/>
            <person name="Hildebrand F."/>
            <person name="Pallen M.J."/>
        </authorList>
    </citation>
    <scope>NUCLEOTIDE SEQUENCE</scope>
    <source>
        <strain evidence="1">ChiSjej3B21-11622</strain>
    </source>
</reference>
<dbReference type="AlphaFoldDB" id="A0A9D1D1B5"/>
<proteinExistence type="predicted"/>
<organism evidence="1 2">
    <name type="scientific">Candidatus Limivivens merdigallinarum</name>
    <dbReference type="NCBI Taxonomy" id="2840859"/>
    <lineage>
        <taxon>Bacteria</taxon>
        <taxon>Bacillati</taxon>
        <taxon>Bacillota</taxon>
        <taxon>Clostridia</taxon>
        <taxon>Lachnospirales</taxon>
        <taxon>Lachnospiraceae</taxon>
        <taxon>Lachnospiraceae incertae sedis</taxon>
        <taxon>Candidatus Limivivens</taxon>
    </lineage>
</organism>
<dbReference type="EMBL" id="DVFT01000188">
    <property type="protein sequence ID" value="HIQ97401.1"/>
    <property type="molecule type" value="Genomic_DNA"/>
</dbReference>
<comment type="caution">
    <text evidence="1">The sequence shown here is derived from an EMBL/GenBank/DDBJ whole genome shotgun (WGS) entry which is preliminary data.</text>
</comment>